<evidence type="ECO:0000256" key="9">
    <source>
        <dbReference type="SAM" id="MobiDB-lite"/>
    </source>
</evidence>
<sequence length="451" mass="50700">MSEKKISELVVDTNVIIQGTPLQDLATTFYSVPEVFAEVRSQRTRDQLASLPFEIIYEAPSEESLKAVVEFSKKTGDYASLSMPDLKVLALTHMLAVRAGGADKISKEPKKARPSGHLPSAPPPKPRQTRKPVEEEEAPAAAQDDGWETAKPKKAARKIRYTTRQCKQDLTEEDSEEEQNGEDEEQKGISVAVAHDAPQGVDNAAERLEELSLQEPKEEGAEVLEEHPQEEDSGEIQVEDSDDDGSEWITPENIKEHRAMEIGVTPEELQAQTKIDVACMTNDFAMQNVLLQMNLNLVSTGGYRVTKIKNWILRCHACFTVTSDMEKKFCPKCGNASLNRVSCSTNSKGEVRYYLKKNFQYNLRGTKYDIPPPQGGRFVNNIVLREDQKEYIKAQHYRQRKNGLNLFDPDWAPLAAKQGDKFLGNNMHGTDTIGFGRRNPNASKRRIHKKK</sequence>
<dbReference type="Gene3D" id="3.40.50.1010">
    <property type="entry name" value="5'-nuclease"/>
    <property type="match status" value="1"/>
</dbReference>
<dbReference type="InterPro" id="IPR014881">
    <property type="entry name" value="NOB1_Zn-bd"/>
</dbReference>
<dbReference type="PANTHER" id="PTHR12814">
    <property type="entry name" value="RNA-BINDING PROTEIN NOB1"/>
    <property type="match status" value="1"/>
</dbReference>
<keyword evidence="4" id="KW-0378">Hydrolase</keyword>
<evidence type="ECO:0000256" key="2">
    <source>
        <dbReference type="ARBA" id="ARBA00022722"/>
    </source>
</evidence>
<dbReference type="Pfam" id="PF17146">
    <property type="entry name" value="PIN_6"/>
    <property type="match status" value="1"/>
</dbReference>
<accession>A0A1X2HCN7</accession>
<evidence type="ECO:0000256" key="8">
    <source>
        <dbReference type="PIRSR" id="PIRSR037125-1"/>
    </source>
</evidence>
<feature type="domain" description="Nin one binding (NOB1) Zn-ribbon-like" evidence="10">
    <location>
        <begin position="305"/>
        <end position="376"/>
    </location>
</feature>
<feature type="region of interest" description="Disordered" evidence="9">
    <location>
        <begin position="102"/>
        <end position="186"/>
    </location>
</feature>
<evidence type="ECO:0000256" key="4">
    <source>
        <dbReference type="ARBA" id="ARBA00022801"/>
    </source>
</evidence>
<dbReference type="FunCoup" id="A0A1X2HCN7">
    <property type="interactions" value="425"/>
</dbReference>
<feature type="region of interest" description="Disordered" evidence="9">
    <location>
        <begin position="428"/>
        <end position="451"/>
    </location>
</feature>
<dbReference type="EMBL" id="MCGN01000005">
    <property type="protein sequence ID" value="ORY96547.1"/>
    <property type="molecule type" value="Genomic_DNA"/>
</dbReference>
<feature type="domain" description="Ribonuclease PIN" evidence="11">
    <location>
        <begin position="9"/>
        <end position="95"/>
    </location>
</feature>
<feature type="binding site" evidence="8">
    <location>
        <position position="330"/>
    </location>
    <ligand>
        <name>Zn(2+)</name>
        <dbReference type="ChEBI" id="CHEBI:29105"/>
    </ligand>
</feature>
<dbReference type="GO" id="GO:0004521">
    <property type="term" value="F:RNA endonuclease activity"/>
    <property type="evidence" value="ECO:0007669"/>
    <property type="project" value="UniProtKB-UniRule"/>
</dbReference>
<proteinExistence type="inferred from homology"/>
<comment type="caution">
    <text evidence="12">The sequence shown here is derived from an EMBL/GenBank/DDBJ whole genome shotgun (WGS) entry which is preliminary data.</text>
</comment>
<dbReference type="InParanoid" id="A0A1X2HCN7"/>
<evidence type="ECO:0000256" key="7">
    <source>
        <dbReference type="PIRNR" id="PIRNR037125"/>
    </source>
</evidence>
<dbReference type="Gene3D" id="6.20.210.10">
    <property type="entry name" value="Nin one binding (NOB1), Zn-ribbon-like"/>
    <property type="match status" value="1"/>
</dbReference>
<evidence type="ECO:0000256" key="3">
    <source>
        <dbReference type="ARBA" id="ARBA00022723"/>
    </source>
</evidence>
<keyword evidence="6 7" id="KW-0539">Nucleus</keyword>
<gene>
    <name evidence="12" type="ORF">BCR43DRAFT_491891</name>
</gene>
<dbReference type="AlphaFoldDB" id="A0A1X2HCN7"/>
<evidence type="ECO:0000256" key="5">
    <source>
        <dbReference type="ARBA" id="ARBA00022833"/>
    </source>
</evidence>
<evidence type="ECO:0000256" key="1">
    <source>
        <dbReference type="ARBA" id="ARBA00005858"/>
    </source>
</evidence>
<dbReference type="InterPro" id="IPR017117">
    <property type="entry name" value="Nob1_euk"/>
</dbReference>
<dbReference type="GO" id="GO:0005737">
    <property type="term" value="C:cytoplasm"/>
    <property type="evidence" value="ECO:0007669"/>
    <property type="project" value="UniProtKB-ARBA"/>
</dbReference>
<feature type="compositionally biased region" description="Acidic residues" evidence="9">
    <location>
        <begin position="171"/>
        <end position="185"/>
    </location>
</feature>
<keyword evidence="2" id="KW-0540">Nuclease</keyword>
<keyword evidence="5 7" id="KW-0862">Zinc</keyword>
<organism evidence="12 13">
    <name type="scientific">Syncephalastrum racemosum</name>
    <name type="common">Filamentous fungus</name>
    <dbReference type="NCBI Taxonomy" id="13706"/>
    <lineage>
        <taxon>Eukaryota</taxon>
        <taxon>Fungi</taxon>
        <taxon>Fungi incertae sedis</taxon>
        <taxon>Mucoromycota</taxon>
        <taxon>Mucoromycotina</taxon>
        <taxon>Mucoromycetes</taxon>
        <taxon>Mucorales</taxon>
        <taxon>Syncephalastraceae</taxon>
        <taxon>Syncephalastrum</taxon>
    </lineage>
</organism>
<evidence type="ECO:0000259" key="11">
    <source>
        <dbReference type="Pfam" id="PF17146"/>
    </source>
</evidence>
<dbReference type="OrthoDB" id="446759at2759"/>
<dbReference type="GO" id="GO:0030490">
    <property type="term" value="P:maturation of SSU-rRNA"/>
    <property type="evidence" value="ECO:0007669"/>
    <property type="project" value="TreeGrafter"/>
</dbReference>
<dbReference type="Proteomes" id="UP000242180">
    <property type="component" value="Unassembled WGS sequence"/>
</dbReference>
<dbReference type="GO" id="GO:0005730">
    <property type="term" value="C:nucleolus"/>
    <property type="evidence" value="ECO:0007669"/>
    <property type="project" value="UniProtKB-SubCell"/>
</dbReference>
<keyword evidence="13" id="KW-1185">Reference proteome</keyword>
<feature type="binding site" evidence="8">
    <location>
        <position position="315"/>
    </location>
    <ligand>
        <name>Zn(2+)</name>
        <dbReference type="ChEBI" id="CHEBI:29105"/>
    </ligand>
</feature>
<dbReference type="Pfam" id="PF08772">
    <property type="entry name" value="Zn_ribbon_NOB1"/>
    <property type="match status" value="1"/>
</dbReference>
<evidence type="ECO:0000313" key="13">
    <source>
        <dbReference type="Proteomes" id="UP000242180"/>
    </source>
</evidence>
<dbReference type="PIRSF" id="PIRSF037125">
    <property type="entry name" value="D-site_20S_pre-rRNA_nuclease"/>
    <property type="match status" value="1"/>
</dbReference>
<dbReference type="FunFam" id="3.40.50.1010:FF:000020">
    <property type="entry name" value="20S-pre-rRNA D-site endonuclease NOB1"/>
    <property type="match status" value="1"/>
</dbReference>
<dbReference type="InterPro" id="IPR033411">
    <property type="entry name" value="Ribonuclease_PIN"/>
</dbReference>
<dbReference type="STRING" id="13706.A0A1X2HCN7"/>
<dbReference type="GO" id="GO:0030688">
    <property type="term" value="C:preribosome, small subunit precursor"/>
    <property type="evidence" value="ECO:0007669"/>
    <property type="project" value="TreeGrafter"/>
</dbReference>
<comment type="similarity">
    <text evidence="1 7">Belongs to the NOB1 family.</text>
</comment>
<dbReference type="InterPro" id="IPR036283">
    <property type="entry name" value="NOB1_Zf-like_sf"/>
</dbReference>
<keyword evidence="3 7" id="KW-0479">Metal-binding</keyword>
<dbReference type="CDD" id="cd09876">
    <property type="entry name" value="PIN_Nob1-like"/>
    <property type="match status" value="1"/>
</dbReference>
<evidence type="ECO:0000259" key="10">
    <source>
        <dbReference type="Pfam" id="PF08772"/>
    </source>
</evidence>
<dbReference type="GO" id="GO:0016787">
    <property type="term" value="F:hydrolase activity"/>
    <property type="evidence" value="ECO:0007669"/>
    <property type="project" value="UniProtKB-KW"/>
</dbReference>
<comment type="function">
    <text evidence="7">Required for the synthesis of 40S ribosome subunits. Has a role in processing 20S pre-rRNA into the mature 18S rRNA, where it is required for cleavage at the 3' end of the mature 18S rRNA (D-site). Accompanies the 20S pre-rRNA from the nucleus to the cytoplasm.</text>
</comment>
<feature type="compositionally biased region" description="Acidic residues" evidence="9">
    <location>
        <begin position="228"/>
        <end position="246"/>
    </location>
</feature>
<dbReference type="PANTHER" id="PTHR12814:SF2">
    <property type="entry name" value="RNA-BINDING PROTEIN NOB1"/>
    <property type="match status" value="1"/>
</dbReference>
<feature type="binding site" evidence="8">
    <location>
        <position position="318"/>
    </location>
    <ligand>
        <name>Zn(2+)</name>
        <dbReference type="ChEBI" id="CHEBI:29105"/>
    </ligand>
</feature>
<comment type="subcellular location">
    <subcellularLocation>
        <location evidence="7">Nucleus</location>
        <location evidence="7">Nucleolus</location>
    </subcellularLocation>
</comment>
<feature type="compositionally biased region" description="Basic and acidic residues" evidence="9">
    <location>
        <begin position="215"/>
        <end position="227"/>
    </location>
</feature>
<name>A0A1X2HCN7_SYNRA</name>
<evidence type="ECO:0000256" key="6">
    <source>
        <dbReference type="ARBA" id="ARBA00023242"/>
    </source>
</evidence>
<dbReference type="GO" id="GO:0046872">
    <property type="term" value="F:metal ion binding"/>
    <property type="evidence" value="ECO:0007669"/>
    <property type="project" value="UniProtKB-UniRule"/>
</dbReference>
<feature type="region of interest" description="Disordered" evidence="9">
    <location>
        <begin position="215"/>
        <end position="249"/>
    </location>
</feature>
<protein>
    <recommendedName>
        <fullName evidence="7">20S-pre-rRNA D-site endonuclease NOB1</fullName>
    </recommendedName>
</protein>
<dbReference type="SUPFAM" id="SSF144206">
    <property type="entry name" value="NOB1 zinc finger-like"/>
    <property type="match status" value="1"/>
</dbReference>
<dbReference type="OMA" id="DYAMQNT"/>
<dbReference type="InterPro" id="IPR039907">
    <property type="entry name" value="NOB1"/>
</dbReference>
<feature type="binding site" evidence="8">
    <location>
        <position position="333"/>
    </location>
    <ligand>
        <name>Zn(2+)</name>
        <dbReference type="ChEBI" id="CHEBI:29105"/>
    </ligand>
</feature>
<feature type="compositionally biased region" description="Basic residues" evidence="9">
    <location>
        <begin position="152"/>
        <end position="161"/>
    </location>
</feature>
<evidence type="ECO:0000313" key="12">
    <source>
        <dbReference type="EMBL" id="ORY96547.1"/>
    </source>
</evidence>
<reference evidence="12 13" key="1">
    <citation type="submission" date="2016-07" db="EMBL/GenBank/DDBJ databases">
        <title>Pervasive Adenine N6-methylation of Active Genes in Fungi.</title>
        <authorList>
            <consortium name="DOE Joint Genome Institute"/>
            <person name="Mondo S.J."/>
            <person name="Dannebaum R.O."/>
            <person name="Kuo R.C."/>
            <person name="Labutti K."/>
            <person name="Haridas S."/>
            <person name="Kuo A."/>
            <person name="Salamov A."/>
            <person name="Ahrendt S.R."/>
            <person name="Lipzen A."/>
            <person name="Sullivan W."/>
            <person name="Andreopoulos W.B."/>
            <person name="Clum A."/>
            <person name="Lindquist E."/>
            <person name="Daum C."/>
            <person name="Ramamoorthy G.K."/>
            <person name="Gryganskyi A."/>
            <person name="Culley D."/>
            <person name="Magnuson J.K."/>
            <person name="James T.Y."/>
            <person name="O'Malley M.A."/>
            <person name="Stajich J.E."/>
            <person name="Spatafora J.W."/>
            <person name="Visel A."/>
            <person name="Grigoriev I.V."/>
        </authorList>
    </citation>
    <scope>NUCLEOTIDE SEQUENCE [LARGE SCALE GENOMIC DNA]</scope>
    <source>
        <strain evidence="12 13">NRRL 2496</strain>
    </source>
</reference>